<organism evidence="2">
    <name type="scientific">Brassica napus</name>
    <name type="common">Rape</name>
    <dbReference type="NCBI Taxonomy" id="3708"/>
    <lineage>
        <taxon>Eukaryota</taxon>
        <taxon>Viridiplantae</taxon>
        <taxon>Streptophyta</taxon>
        <taxon>Embryophyta</taxon>
        <taxon>Tracheophyta</taxon>
        <taxon>Spermatophyta</taxon>
        <taxon>Magnoliopsida</taxon>
        <taxon>eudicotyledons</taxon>
        <taxon>Gunneridae</taxon>
        <taxon>Pentapetalae</taxon>
        <taxon>rosids</taxon>
        <taxon>malvids</taxon>
        <taxon>Brassicales</taxon>
        <taxon>Brassicaceae</taxon>
        <taxon>Brassiceae</taxon>
        <taxon>Brassica</taxon>
    </lineage>
</organism>
<gene>
    <name evidence="2" type="ORF">DARMORV10_A09P28390.1</name>
</gene>
<dbReference type="PANTHER" id="PTHR48449">
    <property type="entry name" value="DUF1985 DOMAIN-CONTAINING PROTEIN"/>
    <property type="match status" value="1"/>
</dbReference>
<dbReference type="Proteomes" id="UP001295469">
    <property type="component" value="Chromosome A09"/>
</dbReference>
<feature type="compositionally biased region" description="Basic and acidic residues" evidence="1">
    <location>
        <begin position="354"/>
        <end position="363"/>
    </location>
</feature>
<feature type="compositionally biased region" description="Polar residues" evidence="1">
    <location>
        <begin position="425"/>
        <end position="434"/>
    </location>
</feature>
<dbReference type="PANTHER" id="PTHR48449:SF2">
    <property type="entry name" value="UBIQUITIN-LIKE PROTEASE FAMILY PROFILE DOMAIN-CONTAINING PROTEIN"/>
    <property type="match status" value="1"/>
</dbReference>
<dbReference type="EMBL" id="HG994363">
    <property type="protein sequence ID" value="CAF2042983.1"/>
    <property type="molecule type" value="Genomic_DNA"/>
</dbReference>
<dbReference type="AlphaFoldDB" id="A0A816P3C7"/>
<reference evidence="2" key="1">
    <citation type="submission" date="2021-01" db="EMBL/GenBank/DDBJ databases">
        <authorList>
            <consortium name="Genoscope - CEA"/>
            <person name="William W."/>
        </authorList>
    </citation>
    <scope>NUCLEOTIDE SEQUENCE</scope>
</reference>
<protein>
    <submittedName>
        <fullName evidence="2">(rape) hypothetical protein</fullName>
    </submittedName>
</protein>
<accession>A0A816P3C7</accession>
<evidence type="ECO:0000313" key="2">
    <source>
        <dbReference type="EMBL" id="CAF2042983.1"/>
    </source>
</evidence>
<feature type="region of interest" description="Disordered" evidence="1">
    <location>
        <begin position="290"/>
        <end position="311"/>
    </location>
</feature>
<feature type="region of interest" description="Disordered" evidence="1">
    <location>
        <begin position="333"/>
        <end position="370"/>
    </location>
</feature>
<proteinExistence type="predicted"/>
<name>A0A816P3C7_BRANA</name>
<sequence length="557" mass="61926">MKMLKEYAEMLVDMEEFFAFPWGRLAFDMLMTSIKKRDEISLSQNTIALKGFALALQLVIVEAVPALTEVVQEACSSSESDSDDENADRHASQTKKQTLCPSHAREVDRKAEVGNLLFLSAKVTSIIPADPRTPVNDSLVNWSDDVVDAKVENLVRIISKNQLIRKEMFRGGVSKVDVERMRANVKDGGKRKPQNQKHKDVAVHRPEEAKMKSLINSVLRPEIDRIDATIAAAVASVKEISSSGFAYQSSVVATVEAMLRNFKTEILACFPKEFRKAPVEGVHPTAVGLEGASGEVPTNRSPPAANGVGRRDVRQYSTPAMLGSNEDIVDDVMGNLSHYSTPPASRKRWQGSEAESRRQERQKFVGGEAPENMRLNVSRSLQSEKPTSARRLSLHVSDGLVSLSALEPRKSGSVACGVREQVHQASLSAQSQTHDSGRQNAAHLPREPEIPSFSLGLTQELRTVVQSDIVELGEKNKSKKAEDDIEAEVGDNEDSFICRKSKRLRHIPPQLINDYHCGAVILNRAREEQHFVNSPSDYSEICEKYTRLKMLLKKDWY</sequence>
<evidence type="ECO:0000256" key="1">
    <source>
        <dbReference type="SAM" id="MobiDB-lite"/>
    </source>
</evidence>
<feature type="region of interest" description="Disordered" evidence="1">
    <location>
        <begin position="425"/>
        <end position="444"/>
    </location>
</feature>
<feature type="region of interest" description="Disordered" evidence="1">
    <location>
        <begin position="75"/>
        <end position="103"/>
    </location>
</feature>